<evidence type="ECO:0000313" key="5">
    <source>
        <dbReference type="Proteomes" id="UP000030428"/>
    </source>
</evidence>
<dbReference type="GO" id="GO:0016301">
    <property type="term" value="F:kinase activity"/>
    <property type="evidence" value="ECO:0007669"/>
    <property type="project" value="InterPro"/>
</dbReference>
<dbReference type="GO" id="GO:0005524">
    <property type="term" value="F:ATP binding"/>
    <property type="evidence" value="ECO:0007669"/>
    <property type="project" value="UniProtKB-KW"/>
</dbReference>
<name>A0A0A6P444_9GAMM</name>
<dbReference type="InterPro" id="IPR027417">
    <property type="entry name" value="P-loop_NTPase"/>
</dbReference>
<feature type="domain" description="Zeta toxin" evidence="3">
    <location>
        <begin position="175"/>
        <end position="298"/>
    </location>
</feature>
<dbReference type="SUPFAM" id="SSF52540">
    <property type="entry name" value="P-loop containing nucleoside triphosphate hydrolases"/>
    <property type="match status" value="1"/>
</dbReference>
<dbReference type="EMBL" id="JSZA02000008">
    <property type="protein sequence ID" value="KHD05222.1"/>
    <property type="molecule type" value="Genomic_DNA"/>
</dbReference>
<evidence type="ECO:0000313" key="4">
    <source>
        <dbReference type="EMBL" id="KHD05222.1"/>
    </source>
</evidence>
<accession>A0A0A6P444</accession>
<sequence>MIVEQEYKKYTKWLDNPNFLKKNSEFLFFTRNSRTTFEQALKAATDFSATEEERKKNIQKAHKLYKSAVKASIMRFEETIGLSITENTQLIQAFRDRNAVEVVRLMEIAHQRKPLRYDENDTYSQYKKGRTYNNTDKRQILHPATGEKQKITRVQLHKAIVEEFFKGKEKPRNGIIVFLATGGLPGAGKGTALQNAIKDMMGIETQEKYPEKYYVTVDPDAIKPYLPEYRNEDGTLNGNRVHRESGEIAEIIRKRALREGYSVLYDASMRDYHDFRWYNKMVIEAREKGYEPKVAFVYDGGEAWYRNSVIRDRALPADGYLEFMRAYDTFDYLAKECGVHAVMYDNSSRIPTKDSPTQIIMYRDKRMYRNRENLHLVKDFVNFDFFRKSLLQLKK</sequence>
<dbReference type="Gene3D" id="3.40.50.300">
    <property type="entry name" value="P-loop containing nucleotide triphosphate hydrolases"/>
    <property type="match status" value="1"/>
</dbReference>
<comment type="caution">
    <text evidence="4">The sequence shown here is derived from an EMBL/GenBank/DDBJ whole genome shotgun (WGS) entry which is preliminary data.</text>
</comment>
<dbReference type="Proteomes" id="UP000030428">
    <property type="component" value="Unassembled WGS sequence"/>
</dbReference>
<evidence type="ECO:0000256" key="2">
    <source>
        <dbReference type="ARBA" id="ARBA00022840"/>
    </source>
</evidence>
<reference evidence="4 5" key="1">
    <citation type="journal article" date="2016" name="Front. Microbiol.">
        <title>Single-Cell (Meta-)Genomics of a Dimorphic Candidatus Thiomargarita nelsonii Reveals Genomic Plasticity.</title>
        <authorList>
            <person name="Flood B.E."/>
            <person name="Fliss P."/>
            <person name="Jones D.S."/>
            <person name="Dick G.J."/>
            <person name="Jain S."/>
            <person name="Kaster A.K."/>
            <person name="Winkel M."/>
            <person name="Mussmann M."/>
            <person name="Bailey J."/>
        </authorList>
    </citation>
    <scope>NUCLEOTIDE SEQUENCE [LARGE SCALE GENOMIC DNA]</scope>
    <source>
        <strain evidence="4">Hydrate Ridge</strain>
    </source>
</reference>
<dbReference type="InterPro" id="IPR010488">
    <property type="entry name" value="Zeta_toxin_domain"/>
</dbReference>
<keyword evidence="2" id="KW-0067">ATP-binding</keyword>
<gene>
    <name evidence="4" type="ORF">PN36_02850</name>
</gene>
<keyword evidence="5" id="KW-1185">Reference proteome</keyword>
<dbReference type="Pfam" id="PF06414">
    <property type="entry name" value="Zeta_toxin"/>
    <property type="match status" value="1"/>
</dbReference>
<keyword evidence="1" id="KW-0547">Nucleotide-binding</keyword>
<dbReference type="AlphaFoldDB" id="A0A0A6P444"/>
<evidence type="ECO:0000259" key="3">
    <source>
        <dbReference type="Pfam" id="PF06414"/>
    </source>
</evidence>
<evidence type="ECO:0000256" key="1">
    <source>
        <dbReference type="ARBA" id="ARBA00022741"/>
    </source>
</evidence>
<proteinExistence type="predicted"/>
<organism evidence="4 5">
    <name type="scientific">Candidatus Thiomargarita nelsonii</name>
    <dbReference type="NCBI Taxonomy" id="1003181"/>
    <lineage>
        <taxon>Bacteria</taxon>
        <taxon>Pseudomonadati</taxon>
        <taxon>Pseudomonadota</taxon>
        <taxon>Gammaproteobacteria</taxon>
        <taxon>Thiotrichales</taxon>
        <taxon>Thiotrichaceae</taxon>
        <taxon>Thiomargarita</taxon>
    </lineage>
</organism>
<protein>
    <recommendedName>
        <fullName evidence="3">Zeta toxin domain-containing protein</fullName>
    </recommendedName>
</protein>